<evidence type="ECO:0000313" key="1">
    <source>
        <dbReference type="EMBL" id="MFC0590133.1"/>
    </source>
</evidence>
<name>A0ABV6PJW5_9SPHN</name>
<evidence type="ECO:0000313" key="2">
    <source>
        <dbReference type="Proteomes" id="UP001589943"/>
    </source>
</evidence>
<accession>A0ABV6PJW5</accession>
<keyword evidence="2" id="KW-1185">Reference proteome</keyword>
<proteinExistence type="predicted"/>
<dbReference type="EMBL" id="JBHLTL010000006">
    <property type="protein sequence ID" value="MFC0590133.1"/>
    <property type="molecule type" value="Genomic_DNA"/>
</dbReference>
<protein>
    <submittedName>
        <fullName evidence="1">Uncharacterized protein</fullName>
    </submittedName>
</protein>
<organism evidence="1 2">
    <name type="scientific">Novosphingobium aquiterrae</name>
    <dbReference type="NCBI Taxonomy" id="624388"/>
    <lineage>
        <taxon>Bacteria</taxon>
        <taxon>Pseudomonadati</taxon>
        <taxon>Pseudomonadota</taxon>
        <taxon>Alphaproteobacteria</taxon>
        <taxon>Sphingomonadales</taxon>
        <taxon>Sphingomonadaceae</taxon>
        <taxon>Novosphingobium</taxon>
    </lineage>
</organism>
<gene>
    <name evidence="1" type="ORF">ACFFF7_11965</name>
</gene>
<dbReference type="Proteomes" id="UP001589943">
    <property type="component" value="Unassembled WGS sequence"/>
</dbReference>
<comment type="caution">
    <text evidence="1">The sequence shown here is derived from an EMBL/GenBank/DDBJ whole genome shotgun (WGS) entry which is preliminary data.</text>
</comment>
<reference evidence="1 2" key="1">
    <citation type="submission" date="2024-09" db="EMBL/GenBank/DDBJ databases">
        <authorList>
            <person name="Sun Q."/>
            <person name="Mori K."/>
        </authorList>
    </citation>
    <scope>NUCLEOTIDE SEQUENCE [LARGE SCALE GENOMIC DNA]</scope>
    <source>
        <strain evidence="1 2">NCAIM B.02537</strain>
    </source>
</reference>
<dbReference type="RefSeq" id="WP_379481581.1">
    <property type="nucleotide sequence ID" value="NZ_JBHLTL010000006.1"/>
</dbReference>
<sequence>MTSNVASIVAILLSSIAWVGKSGAQDRIGEIVQPASGTGRAVYAALDQAVILPRFLGKWAIDRDSCRRRESAGHIELQQRLAIMGKSRLAVQAALVEIDPDSAGDDGKSPRARDYANADDILVRFGQQGREPRYIHFRFGYGGARLIVEEVGQPRRAYVRCA</sequence>